<feature type="signal peptide" evidence="1">
    <location>
        <begin position="1"/>
        <end position="17"/>
    </location>
</feature>
<sequence>MIALHLLLLASAGPALAATLTKVNIPRATTLLCNNPVCGGDILANQEEVWQGNLDSLATQLGIDKNQPDLLNVIKRAGGGWCLNTGPDTGLPAEPVACWVRKP</sequence>
<name>A0A6A6SR36_9PLEO</name>
<keyword evidence="3" id="KW-1185">Reference proteome</keyword>
<evidence type="ECO:0000313" key="3">
    <source>
        <dbReference type="Proteomes" id="UP000799324"/>
    </source>
</evidence>
<evidence type="ECO:0000256" key="1">
    <source>
        <dbReference type="SAM" id="SignalP"/>
    </source>
</evidence>
<protein>
    <submittedName>
        <fullName evidence="2">Uncharacterized protein</fullName>
    </submittedName>
</protein>
<accession>A0A6A6SR36</accession>
<feature type="chain" id="PRO_5025331733" evidence="1">
    <location>
        <begin position="18"/>
        <end position="103"/>
    </location>
</feature>
<organism evidence="2 3">
    <name type="scientific">Lophiostoma macrostomum CBS 122681</name>
    <dbReference type="NCBI Taxonomy" id="1314788"/>
    <lineage>
        <taxon>Eukaryota</taxon>
        <taxon>Fungi</taxon>
        <taxon>Dikarya</taxon>
        <taxon>Ascomycota</taxon>
        <taxon>Pezizomycotina</taxon>
        <taxon>Dothideomycetes</taxon>
        <taxon>Pleosporomycetidae</taxon>
        <taxon>Pleosporales</taxon>
        <taxon>Lophiostomataceae</taxon>
        <taxon>Lophiostoma</taxon>
    </lineage>
</organism>
<dbReference type="Proteomes" id="UP000799324">
    <property type="component" value="Unassembled WGS sequence"/>
</dbReference>
<evidence type="ECO:0000313" key="2">
    <source>
        <dbReference type="EMBL" id="KAF2650286.1"/>
    </source>
</evidence>
<dbReference type="OrthoDB" id="10388373at2759"/>
<proteinExistence type="predicted"/>
<dbReference type="EMBL" id="MU004460">
    <property type="protein sequence ID" value="KAF2650286.1"/>
    <property type="molecule type" value="Genomic_DNA"/>
</dbReference>
<keyword evidence="1" id="KW-0732">Signal</keyword>
<dbReference type="AlphaFoldDB" id="A0A6A6SR36"/>
<gene>
    <name evidence="2" type="ORF">K491DRAFT_697394</name>
</gene>
<reference evidence="2" key="1">
    <citation type="journal article" date="2020" name="Stud. Mycol.">
        <title>101 Dothideomycetes genomes: a test case for predicting lifestyles and emergence of pathogens.</title>
        <authorList>
            <person name="Haridas S."/>
            <person name="Albert R."/>
            <person name="Binder M."/>
            <person name="Bloem J."/>
            <person name="Labutti K."/>
            <person name="Salamov A."/>
            <person name="Andreopoulos B."/>
            <person name="Baker S."/>
            <person name="Barry K."/>
            <person name="Bills G."/>
            <person name="Bluhm B."/>
            <person name="Cannon C."/>
            <person name="Castanera R."/>
            <person name="Culley D."/>
            <person name="Daum C."/>
            <person name="Ezra D."/>
            <person name="Gonzalez J."/>
            <person name="Henrissat B."/>
            <person name="Kuo A."/>
            <person name="Liang C."/>
            <person name="Lipzen A."/>
            <person name="Lutzoni F."/>
            <person name="Magnuson J."/>
            <person name="Mondo S."/>
            <person name="Nolan M."/>
            <person name="Ohm R."/>
            <person name="Pangilinan J."/>
            <person name="Park H.-J."/>
            <person name="Ramirez L."/>
            <person name="Alfaro M."/>
            <person name="Sun H."/>
            <person name="Tritt A."/>
            <person name="Yoshinaga Y."/>
            <person name="Zwiers L.-H."/>
            <person name="Turgeon B."/>
            <person name="Goodwin S."/>
            <person name="Spatafora J."/>
            <person name="Crous P."/>
            <person name="Grigoriev I."/>
        </authorList>
    </citation>
    <scope>NUCLEOTIDE SEQUENCE</scope>
    <source>
        <strain evidence="2">CBS 122681</strain>
    </source>
</reference>